<name>A0AAV4YCV1_CAEEX</name>
<accession>A0AAV4YCV1</accession>
<protein>
    <submittedName>
        <fullName evidence="1">Uncharacterized protein</fullName>
    </submittedName>
</protein>
<dbReference type="EMBL" id="BPLR01019001">
    <property type="protein sequence ID" value="GIZ03831.1"/>
    <property type="molecule type" value="Genomic_DNA"/>
</dbReference>
<comment type="caution">
    <text evidence="1">The sequence shown here is derived from an EMBL/GenBank/DDBJ whole genome shotgun (WGS) entry which is preliminary data.</text>
</comment>
<gene>
    <name evidence="1" type="ORF">CEXT_645721</name>
</gene>
<proteinExistence type="predicted"/>
<dbReference type="Proteomes" id="UP001054945">
    <property type="component" value="Unassembled WGS sequence"/>
</dbReference>
<dbReference type="AlphaFoldDB" id="A0AAV4YCV1"/>
<sequence>MQASIRKNQQQNLTSLHCGVGVAIRLEGMWTAGICQFRNLPLRFVDIEKHPKRKQCDFLKGVNMELDAQGTRMDRTLPTESYFTSFWSRVGISKGGWTSGIWQFRDLPLRFVDIENHPERKQCDWWGVLMELDAPGTTMDCERG</sequence>
<evidence type="ECO:0000313" key="2">
    <source>
        <dbReference type="Proteomes" id="UP001054945"/>
    </source>
</evidence>
<evidence type="ECO:0000313" key="1">
    <source>
        <dbReference type="EMBL" id="GIZ03831.1"/>
    </source>
</evidence>
<organism evidence="1 2">
    <name type="scientific">Caerostris extrusa</name>
    <name type="common">Bark spider</name>
    <name type="synonym">Caerostris bankana</name>
    <dbReference type="NCBI Taxonomy" id="172846"/>
    <lineage>
        <taxon>Eukaryota</taxon>
        <taxon>Metazoa</taxon>
        <taxon>Ecdysozoa</taxon>
        <taxon>Arthropoda</taxon>
        <taxon>Chelicerata</taxon>
        <taxon>Arachnida</taxon>
        <taxon>Araneae</taxon>
        <taxon>Araneomorphae</taxon>
        <taxon>Entelegynae</taxon>
        <taxon>Araneoidea</taxon>
        <taxon>Araneidae</taxon>
        <taxon>Caerostris</taxon>
    </lineage>
</organism>
<keyword evidence="2" id="KW-1185">Reference proteome</keyword>
<reference evidence="1 2" key="1">
    <citation type="submission" date="2021-06" db="EMBL/GenBank/DDBJ databases">
        <title>Caerostris extrusa draft genome.</title>
        <authorList>
            <person name="Kono N."/>
            <person name="Arakawa K."/>
        </authorList>
    </citation>
    <scope>NUCLEOTIDE SEQUENCE [LARGE SCALE GENOMIC DNA]</scope>
</reference>